<dbReference type="PANTHER" id="PTHR15603:SF1">
    <property type="entry name" value="METASTASIS-ASSOCIATED IN COLON CANCER PROTEIN 1"/>
    <property type="match status" value="1"/>
</dbReference>
<feature type="domain" description="SH3BP4 C-terminal helical" evidence="1">
    <location>
        <begin position="1"/>
        <end position="59"/>
    </location>
</feature>
<dbReference type="Pfam" id="PF23637">
    <property type="entry name" value="SH3BP4_C"/>
    <property type="match status" value="1"/>
</dbReference>
<evidence type="ECO:0000259" key="1">
    <source>
        <dbReference type="Pfam" id="PF23637"/>
    </source>
</evidence>
<protein>
    <recommendedName>
        <fullName evidence="1">SH3BP4 C-terminal helical domain-containing protein</fullName>
    </recommendedName>
</protein>
<sequence length="70" mass="8281">MMWKPAYDFLYTWGAHYGDSYRDMLQDLQSALDKMKNPVTKQWRELTGALILVNCMEILRANAFSKMDEE</sequence>
<keyword evidence="3" id="KW-1185">Reference proteome</keyword>
<comment type="caution">
    <text evidence="2">The sequence shown here is derived from an EMBL/GenBank/DDBJ whole genome shotgun (WGS) entry which is preliminary data.</text>
</comment>
<gene>
    <name evidence="2" type="ORF">JD844_003054</name>
</gene>
<evidence type="ECO:0000313" key="2">
    <source>
        <dbReference type="EMBL" id="KAH0627408.1"/>
    </source>
</evidence>
<reference evidence="2 3" key="1">
    <citation type="journal article" date="2022" name="Gigascience">
        <title>A chromosome-level genome assembly and annotation of the desert horned lizard, Phrynosoma platyrhinos, provides insight into chromosomal rearrangements among reptiles.</title>
        <authorList>
            <person name="Koochekian N."/>
            <person name="Ascanio A."/>
            <person name="Farleigh K."/>
            <person name="Card D.C."/>
            <person name="Schield D.R."/>
            <person name="Castoe T.A."/>
            <person name="Jezkova T."/>
        </authorList>
    </citation>
    <scope>NUCLEOTIDE SEQUENCE [LARGE SCALE GENOMIC DNA]</scope>
    <source>
        <strain evidence="2">NK-2021</strain>
    </source>
</reference>
<dbReference type="EMBL" id="JAIPUX010000521">
    <property type="protein sequence ID" value="KAH0627408.1"/>
    <property type="molecule type" value="Genomic_DNA"/>
</dbReference>
<dbReference type="PANTHER" id="PTHR15603">
    <property type="entry name" value="SH3 DOMAIN-CONTAINING PROTEIN"/>
    <property type="match status" value="1"/>
</dbReference>
<proteinExistence type="predicted"/>
<dbReference type="InterPro" id="IPR056181">
    <property type="entry name" value="SH3BP4_C"/>
</dbReference>
<accession>A0ABQ7TCP0</accession>
<name>A0ABQ7TCP0_PHRPL</name>
<dbReference type="Proteomes" id="UP000826234">
    <property type="component" value="Unassembled WGS sequence"/>
</dbReference>
<evidence type="ECO:0000313" key="3">
    <source>
        <dbReference type="Proteomes" id="UP000826234"/>
    </source>
</evidence>
<organism evidence="2 3">
    <name type="scientific">Phrynosoma platyrhinos</name>
    <name type="common">Desert horned lizard</name>
    <dbReference type="NCBI Taxonomy" id="52577"/>
    <lineage>
        <taxon>Eukaryota</taxon>
        <taxon>Metazoa</taxon>
        <taxon>Chordata</taxon>
        <taxon>Craniata</taxon>
        <taxon>Vertebrata</taxon>
        <taxon>Euteleostomi</taxon>
        <taxon>Lepidosauria</taxon>
        <taxon>Squamata</taxon>
        <taxon>Bifurcata</taxon>
        <taxon>Unidentata</taxon>
        <taxon>Episquamata</taxon>
        <taxon>Toxicofera</taxon>
        <taxon>Iguania</taxon>
        <taxon>Phrynosomatidae</taxon>
        <taxon>Phrynosomatinae</taxon>
        <taxon>Phrynosoma</taxon>
    </lineage>
</organism>